<dbReference type="Pfam" id="PF03176">
    <property type="entry name" value="MMPL"/>
    <property type="match status" value="2"/>
</dbReference>
<dbReference type="InterPro" id="IPR050545">
    <property type="entry name" value="Mycobact_MmpL"/>
</dbReference>
<accession>A0AAX3BBX4</accession>
<sequence>MSKLWRWIILHPGWMIGISLLLFTVLAMGIAKVYLDNDILHWFSPQSKIGNLNYHVNEIFENSNPLIIMLELPSPVLLKENLVHIRELSLLGKQEEGISSVYSITEIEDIQGSEDEMIISRLFPDDILSMPSYDTTTNIILSRESFRSLLSKDGYATAIILAIEPSVRADIVSRRVKKLVNDYLANHCPDWKIYHGGTPNMLNSISQMVIKDLSFLVPLVSVVVLVVLLVSFRSLKGTFLPLSTVLIATGSAMGIMGYLGMPLTTFGVAIPVVLIAVGNAYGIHVVNEYYEKVRILPPSEALYEALRRTFLPVLMSAITTFGGFLSIAFANEMLAAKNFGIISAFGVLLSLIFTFLWLPAWICIFPKGKANLGNLNHENEEGIFSSVAELVFRYRIPVLGIFIVIGIVALYFLFKVEIKVDYLAYFDKKAEVSQITAKINHTFDGSFELKLYAQSDATDPVTLRALQIIEETIRFKAGGNTRPNSLVNIIASLNNGMVQFPAIPESQAEVENLFFFIEGNEMVKAIVNEEKDQLLISFLLPSIESRDRYRLIDEATQLLSSYASVNIVPASKTKETLLSLSAMMLYNRLVRAGHPLPLEDINEALVPSLAYTNVETYEEQLQFLSRAMNILEQRFQISSFLSKYDIFYALSPLLWKEVPIPGNEIQLFKKHGVTGLTKLFTDVEKSILRNQLVSLGLIVLIVVILNTITFHSLLEGLLSLLPIIFTILVNFAIMGAFRIPMDFITVTIAAIAVGAGIDYTIHFLSRYLHEIRQGKNYEEAFYDTFRTTGKGIIFNSLSVGLGFAVLMFSSIVPLRSFGLLMAVTMLVSASSALTLLPVSLLLLRKALKLDHYCDIQNTH</sequence>
<feature type="domain" description="SSD" evidence="7">
    <location>
        <begin position="242"/>
        <end position="364"/>
    </location>
</feature>
<evidence type="ECO:0000256" key="4">
    <source>
        <dbReference type="ARBA" id="ARBA00022989"/>
    </source>
</evidence>
<reference evidence="8" key="1">
    <citation type="submission" date="2021-04" db="EMBL/GenBank/DDBJ databases">
        <authorList>
            <person name="Postec A."/>
        </authorList>
    </citation>
    <scope>NUCLEOTIDE SEQUENCE</scope>
    <source>
        <strain evidence="8">F1F22</strain>
    </source>
</reference>
<dbReference type="PROSITE" id="PS50156">
    <property type="entry name" value="SSD"/>
    <property type="match status" value="2"/>
</dbReference>
<evidence type="ECO:0000313" key="9">
    <source>
        <dbReference type="Proteomes" id="UP001056539"/>
    </source>
</evidence>
<keyword evidence="3 6" id="KW-0812">Transmembrane</keyword>
<gene>
    <name evidence="8" type="ORF">KDW03_10040</name>
</gene>
<keyword evidence="9" id="KW-1185">Reference proteome</keyword>
<dbReference type="SUPFAM" id="SSF82866">
    <property type="entry name" value="Multidrug efflux transporter AcrB transmembrane domain"/>
    <property type="match status" value="2"/>
</dbReference>
<feature type="transmembrane region" description="Helical" evidence="6">
    <location>
        <begin position="396"/>
        <end position="414"/>
    </location>
</feature>
<keyword evidence="2" id="KW-1003">Cell membrane</keyword>
<feature type="transmembrane region" description="Helical" evidence="6">
    <location>
        <begin position="817"/>
        <end position="843"/>
    </location>
</feature>
<dbReference type="PANTHER" id="PTHR33406:SF13">
    <property type="entry name" value="MEMBRANE PROTEIN YDFJ"/>
    <property type="match status" value="1"/>
</dbReference>
<keyword evidence="5 6" id="KW-0472">Membrane</keyword>
<feature type="transmembrane region" description="Helical" evidence="6">
    <location>
        <begin position="717"/>
        <end position="737"/>
    </location>
</feature>
<evidence type="ECO:0000256" key="3">
    <source>
        <dbReference type="ARBA" id="ARBA00022692"/>
    </source>
</evidence>
<feature type="transmembrane region" description="Helical" evidence="6">
    <location>
        <begin position="341"/>
        <end position="365"/>
    </location>
</feature>
<feature type="transmembrane region" description="Helical" evidence="6">
    <location>
        <begin position="266"/>
        <end position="290"/>
    </location>
</feature>
<protein>
    <submittedName>
        <fullName evidence="8">MMPL family transporter</fullName>
    </submittedName>
</protein>
<evidence type="ECO:0000256" key="2">
    <source>
        <dbReference type="ARBA" id="ARBA00022475"/>
    </source>
</evidence>
<evidence type="ECO:0000256" key="1">
    <source>
        <dbReference type="ARBA" id="ARBA00004651"/>
    </source>
</evidence>
<evidence type="ECO:0000256" key="6">
    <source>
        <dbReference type="SAM" id="Phobius"/>
    </source>
</evidence>
<feature type="transmembrane region" description="Helical" evidence="6">
    <location>
        <begin position="310"/>
        <end position="329"/>
    </location>
</feature>
<proteinExistence type="predicted"/>
<dbReference type="EMBL" id="CP073355">
    <property type="protein sequence ID" value="URA09812.1"/>
    <property type="molecule type" value="Genomic_DNA"/>
</dbReference>
<feature type="transmembrane region" description="Helical" evidence="6">
    <location>
        <begin position="692"/>
        <end position="710"/>
    </location>
</feature>
<dbReference type="RefSeq" id="WP_271434946.1">
    <property type="nucleotide sequence ID" value="NZ_CP073355.1"/>
</dbReference>
<comment type="subcellular location">
    <subcellularLocation>
        <location evidence="1">Cell membrane</location>
        <topology evidence="1">Multi-pass membrane protein</topology>
    </subcellularLocation>
</comment>
<dbReference type="InterPro" id="IPR004869">
    <property type="entry name" value="MMPL_dom"/>
</dbReference>
<feature type="transmembrane region" description="Helical" evidence="6">
    <location>
        <begin position="239"/>
        <end position="260"/>
    </location>
</feature>
<evidence type="ECO:0000256" key="5">
    <source>
        <dbReference type="ARBA" id="ARBA00023136"/>
    </source>
</evidence>
<dbReference type="Proteomes" id="UP001056539">
    <property type="component" value="Chromosome"/>
</dbReference>
<feature type="transmembrane region" description="Helical" evidence="6">
    <location>
        <begin position="213"/>
        <end position="232"/>
    </location>
</feature>
<dbReference type="KEGG" id="taqu:KDW03_10040"/>
<dbReference type="PANTHER" id="PTHR33406">
    <property type="entry name" value="MEMBRANE PROTEIN MJ1562-RELATED"/>
    <property type="match status" value="1"/>
</dbReference>
<dbReference type="GO" id="GO:0005886">
    <property type="term" value="C:plasma membrane"/>
    <property type="evidence" value="ECO:0007669"/>
    <property type="project" value="UniProtKB-SubCell"/>
</dbReference>
<reference evidence="8" key="2">
    <citation type="submission" date="2022-06" db="EMBL/GenBank/DDBJ databases">
        <title>Thermospira aquatica gen. nov., sp. nov.</title>
        <authorList>
            <person name="Ben Ali Gam Z."/>
            <person name="Labat M."/>
        </authorList>
    </citation>
    <scope>NUCLEOTIDE SEQUENCE</scope>
    <source>
        <strain evidence="8">F1F22</strain>
    </source>
</reference>
<feature type="transmembrane region" description="Helical" evidence="6">
    <location>
        <begin position="743"/>
        <end position="765"/>
    </location>
</feature>
<dbReference type="AlphaFoldDB" id="A0AAX3BBX4"/>
<dbReference type="Gene3D" id="1.20.1640.10">
    <property type="entry name" value="Multidrug efflux transporter AcrB transmembrane domain"/>
    <property type="match status" value="2"/>
</dbReference>
<feature type="transmembrane region" description="Helical" evidence="6">
    <location>
        <begin position="792"/>
        <end position="811"/>
    </location>
</feature>
<evidence type="ECO:0000313" key="8">
    <source>
        <dbReference type="EMBL" id="URA09812.1"/>
    </source>
</evidence>
<feature type="domain" description="SSD" evidence="7">
    <location>
        <begin position="716"/>
        <end position="842"/>
    </location>
</feature>
<dbReference type="InterPro" id="IPR000731">
    <property type="entry name" value="SSD"/>
</dbReference>
<keyword evidence="4 6" id="KW-1133">Transmembrane helix</keyword>
<evidence type="ECO:0000259" key="7">
    <source>
        <dbReference type="PROSITE" id="PS50156"/>
    </source>
</evidence>
<organism evidence="8 9">
    <name type="scientific">Thermospira aquatica</name>
    <dbReference type="NCBI Taxonomy" id="2828656"/>
    <lineage>
        <taxon>Bacteria</taxon>
        <taxon>Pseudomonadati</taxon>
        <taxon>Spirochaetota</taxon>
        <taxon>Spirochaetia</taxon>
        <taxon>Brevinematales</taxon>
        <taxon>Thermospiraceae</taxon>
        <taxon>Thermospira</taxon>
    </lineage>
</organism>
<name>A0AAX3BBX4_9SPIR</name>